<dbReference type="CDD" id="cd22533">
    <property type="entry name" value="KH-II_YlqC-like"/>
    <property type="match status" value="1"/>
</dbReference>
<comment type="caution">
    <text evidence="4">The sequence shown here is derived from an EMBL/GenBank/DDBJ whole genome shotgun (WGS) entry which is preliminary data.</text>
</comment>
<keyword evidence="2 3" id="KW-0694">RNA-binding</keyword>
<dbReference type="InterPro" id="IPR009019">
    <property type="entry name" value="KH_sf_prok-type"/>
</dbReference>
<evidence type="ECO:0000256" key="1">
    <source>
        <dbReference type="ARBA" id="ARBA00022490"/>
    </source>
</evidence>
<accession>K1XVL2</accession>
<comment type="subunit">
    <text evidence="3">Forms a complex with KhpB.</text>
</comment>
<dbReference type="InterPro" id="IPR015946">
    <property type="entry name" value="KH_dom-like_a/b"/>
</dbReference>
<name>K1XVL2_9BACT</name>
<dbReference type="GO" id="GO:0003723">
    <property type="term" value="F:RNA binding"/>
    <property type="evidence" value="ECO:0007669"/>
    <property type="project" value="UniProtKB-UniRule"/>
</dbReference>
<evidence type="ECO:0000313" key="4">
    <source>
        <dbReference type="EMBL" id="EKD29257.1"/>
    </source>
</evidence>
<dbReference type="AlphaFoldDB" id="K1XVL2"/>
<sequence length="79" mass="8831">MTPKDFLSFIINALVSHEADVIIEQREDELGTLLTLKVNTQDMGTIIGKEGKTINAIRTVLRVYGSKMDARVNLKVIED</sequence>
<dbReference type="GO" id="GO:0071555">
    <property type="term" value="P:cell wall organization"/>
    <property type="evidence" value="ECO:0007669"/>
    <property type="project" value="UniProtKB-KW"/>
</dbReference>
<dbReference type="SUPFAM" id="SSF54814">
    <property type="entry name" value="Prokaryotic type KH domain (KH-domain type II)"/>
    <property type="match status" value="1"/>
</dbReference>
<comment type="subcellular location">
    <subcellularLocation>
        <location evidence="3">Cytoplasm</location>
    </subcellularLocation>
</comment>
<dbReference type="PANTHER" id="PTHR34654">
    <property type="entry name" value="UPF0109 PROTEIN SCO5592"/>
    <property type="match status" value="1"/>
</dbReference>
<evidence type="ECO:0000256" key="3">
    <source>
        <dbReference type="HAMAP-Rule" id="MF_00088"/>
    </source>
</evidence>
<comment type="similarity">
    <text evidence="3">Belongs to the KhpA RNA-binding protein family.</text>
</comment>
<gene>
    <name evidence="3" type="primary">khpA</name>
    <name evidence="4" type="ORF">ACD_78C00463G0004</name>
</gene>
<keyword evidence="3" id="KW-0133">Cell shape</keyword>
<evidence type="ECO:0000256" key="2">
    <source>
        <dbReference type="ARBA" id="ARBA00022884"/>
    </source>
</evidence>
<dbReference type="PANTHER" id="PTHR34654:SF1">
    <property type="entry name" value="RNA-BINDING PROTEIN KHPA"/>
    <property type="match status" value="1"/>
</dbReference>
<dbReference type="Pfam" id="PF13083">
    <property type="entry name" value="KH_KhpA-B"/>
    <property type="match status" value="1"/>
</dbReference>
<dbReference type="Gene3D" id="3.30.300.20">
    <property type="match status" value="1"/>
</dbReference>
<keyword evidence="3" id="KW-0143">Chaperone</keyword>
<reference evidence="4" key="1">
    <citation type="journal article" date="2012" name="Science">
        <title>Fermentation, hydrogen, and sulfur metabolism in multiple uncultivated bacterial phyla.</title>
        <authorList>
            <person name="Wrighton K.C."/>
            <person name="Thomas B.C."/>
            <person name="Sharon I."/>
            <person name="Miller C.S."/>
            <person name="Castelle C.J."/>
            <person name="VerBerkmoes N.C."/>
            <person name="Wilkins M.J."/>
            <person name="Hettich R.L."/>
            <person name="Lipton M.S."/>
            <person name="Williams K.H."/>
            <person name="Long P.E."/>
            <person name="Banfield J.F."/>
        </authorList>
    </citation>
    <scope>NUCLEOTIDE SEQUENCE [LARGE SCALE GENOMIC DNA]</scope>
</reference>
<dbReference type="HAMAP" id="MF_00088">
    <property type="entry name" value="KhpA"/>
    <property type="match status" value="1"/>
</dbReference>
<dbReference type="GO" id="GO:0009252">
    <property type="term" value="P:peptidoglycan biosynthetic process"/>
    <property type="evidence" value="ECO:0007669"/>
    <property type="project" value="UniProtKB-UniRule"/>
</dbReference>
<keyword evidence="1 3" id="KW-0963">Cytoplasm</keyword>
<comment type="function">
    <text evidence="3">A probable RNA chaperone. Forms a complex with KhpB which binds to cellular RNA and controls its expression. Plays a role in peptidoglycan (PG) homeostasis and cell length regulation.</text>
</comment>
<dbReference type="InterPro" id="IPR020627">
    <property type="entry name" value="KhpA"/>
</dbReference>
<organism evidence="4">
    <name type="scientific">uncultured bacterium</name>
    <name type="common">gcode 4</name>
    <dbReference type="NCBI Taxonomy" id="1234023"/>
    <lineage>
        <taxon>Bacteria</taxon>
        <taxon>environmental samples</taxon>
    </lineage>
</organism>
<dbReference type="GO" id="GO:0008360">
    <property type="term" value="P:regulation of cell shape"/>
    <property type="evidence" value="ECO:0007669"/>
    <property type="project" value="UniProtKB-KW"/>
</dbReference>
<keyword evidence="3" id="KW-0961">Cell wall biogenesis/degradation</keyword>
<dbReference type="PROSITE" id="PS50084">
    <property type="entry name" value="KH_TYPE_1"/>
    <property type="match status" value="1"/>
</dbReference>
<dbReference type="GO" id="GO:0005737">
    <property type="term" value="C:cytoplasm"/>
    <property type="evidence" value="ECO:0007669"/>
    <property type="project" value="UniProtKB-SubCell"/>
</dbReference>
<protein>
    <recommendedName>
        <fullName evidence="3">RNA-binding protein KhpA</fullName>
    </recommendedName>
    <alternativeName>
        <fullName evidence="3">KH-domain protein A</fullName>
    </alternativeName>
</protein>
<proteinExistence type="inferred from homology"/>
<dbReference type="EMBL" id="AMFJ01034463">
    <property type="protein sequence ID" value="EKD29257.1"/>
    <property type="molecule type" value="Genomic_DNA"/>
</dbReference>